<gene>
    <name evidence="1" type="ORF">LP422_19395</name>
</gene>
<name>A0AC61U3D6_9MICO</name>
<evidence type="ECO:0000313" key="1">
    <source>
        <dbReference type="EMBL" id="UUZ44519.1"/>
    </source>
</evidence>
<accession>A0AC61U3D6</accession>
<evidence type="ECO:0000313" key="2">
    <source>
        <dbReference type="Proteomes" id="UP001059663"/>
    </source>
</evidence>
<reference evidence="1" key="1">
    <citation type="submission" date="2021-11" db="EMBL/GenBank/DDBJ databases">
        <title>Study of the species diversity of bacterial strains isolated from a unique natural object - Shulgan-Tash cave (Bashkiria).</title>
        <authorList>
            <person name="Sazanova A.L."/>
            <person name="Chirak E.R."/>
            <person name="Safronova V.I."/>
        </authorList>
    </citation>
    <scope>NUCLEOTIDE SEQUENCE</scope>
    <source>
        <strain evidence="1">P1</strain>
    </source>
</reference>
<protein>
    <submittedName>
        <fullName evidence="1">Uncharacterized protein</fullName>
    </submittedName>
</protein>
<sequence>MDRSLVAQVLVWSGAVLSAVALAVSVSVAADDPNARLATMILPITVLAVAGAVAATRGSGWSWLPVLIEVPFIVLALASVGMLFIPGLVLGLAGTAVGRRTAKRRRPPRNLLSA</sequence>
<dbReference type="Proteomes" id="UP001059663">
    <property type="component" value="Chromosome"/>
</dbReference>
<organism evidence="1 2">
    <name type="scientific">Janibacter limosus</name>
    <dbReference type="NCBI Taxonomy" id="53458"/>
    <lineage>
        <taxon>Bacteria</taxon>
        <taxon>Bacillati</taxon>
        <taxon>Actinomycetota</taxon>
        <taxon>Actinomycetes</taxon>
        <taxon>Micrococcales</taxon>
        <taxon>Intrasporangiaceae</taxon>
        <taxon>Janibacter</taxon>
    </lineage>
</organism>
<dbReference type="EMBL" id="CP087977">
    <property type="protein sequence ID" value="UUZ44519.1"/>
    <property type="molecule type" value="Genomic_DNA"/>
</dbReference>
<proteinExistence type="predicted"/>